<evidence type="ECO:0000256" key="6">
    <source>
        <dbReference type="SAM" id="MobiDB-lite"/>
    </source>
</evidence>
<dbReference type="InterPro" id="IPR002136">
    <property type="entry name" value="Ribosomal_uL4"/>
</dbReference>
<gene>
    <name evidence="7" type="ORF">A2645_01590</name>
</gene>
<feature type="region of interest" description="Disordered" evidence="6">
    <location>
        <begin position="48"/>
        <end position="94"/>
    </location>
</feature>
<organism evidence="7 8">
    <name type="scientific">Candidatus Nomurabacteria bacterium RIFCSPHIGHO2_01_FULL_39_9</name>
    <dbReference type="NCBI Taxonomy" id="1801735"/>
    <lineage>
        <taxon>Bacteria</taxon>
        <taxon>Candidatus Nomuraibacteriota</taxon>
    </lineage>
</organism>
<dbReference type="Gene3D" id="3.40.1370.10">
    <property type="match status" value="1"/>
</dbReference>
<evidence type="ECO:0000256" key="5">
    <source>
        <dbReference type="ARBA" id="ARBA00035462"/>
    </source>
</evidence>
<evidence type="ECO:0000313" key="8">
    <source>
        <dbReference type="Proteomes" id="UP000182253"/>
    </source>
</evidence>
<evidence type="ECO:0000313" key="7">
    <source>
        <dbReference type="EMBL" id="OGI61130.1"/>
    </source>
</evidence>
<proteinExistence type="inferred from homology"/>
<comment type="caution">
    <text evidence="7">The sequence shown here is derived from an EMBL/GenBank/DDBJ whole genome shotgun (WGS) entry which is preliminary data.</text>
</comment>
<dbReference type="GO" id="GO:0006412">
    <property type="term" value="P:translation"/>
    <property type="evidence" value="ECO:0007669"/>
    <property type="project" value="InterPro"/>
</dbReference>
<dbReference type="Pfam" id="PF00573">
    <property type="entry name" value="Ribosomal_L4"/>
    <property type="match status" value="1"/>
</dbReference>
<dbReference type="Proteomes" id="UP000182253">
    <property type="component" value="Unassembled WGS sequence"/>
</dbReference>
<accession>A0A1F6UUR0</accession>
<evidence type="ECO:0000256" key="1">
    <source>
        <dbReference type="ARBA" id="ARBA00010528"/>
    </source>
</evidence>
<dbReference type="NCBIfam" id="TIGR03953">
    <property type="entry name" value="rplD_bact"/>
    <property type="match status" value="1"/>
</dbReference>
<sequence length="120" mass="13238">MQRDVYNLSGKSVKKVDLPIEIFGQKWNADLVHQVATSMLSNRRASLAKVKGRGEVRGGGKKPWQQKGTGRARHGSIRSPLWKGGGTTHGPTTEKSYKKAINAKMKNKAFITALSKKLHD</sequence>
<evidence type="ECO:0000256" key="3">
    <source>
        <dbReference type="ARBA" id="ARBA00023274"/>
    </source>
</evidence>
<dbReference type="PANTHER" id="PTHR10746:SF6">
    <property type="entry name" value="LARGE RIBOSOMAL SUBUNIT PROTEIN UL4M"/>
    <property type="match status" value="1"/>
</dbReference>
<dbReference type="GO" id="GO:0003735">
    <property type="term" value="F:structural constituent of ribosome"/>
    <property type="evidence" value="ECO:0007669"/>
    <property type="project" value="InterPro"/>
</dbReference>
<keyword evidence="2 7" id="KW-0689">Ribosomal protein</keyword>
<dbReference type="GO" id="GO:0005840">
    <property type="term" value="C:ribosome"/>
    <property type="evidence" value="ECO:0007669"/>
    <property type="project" value="UniProtKB-KW"/>
</dbReference>
<feature type="non-terminal residue" evidence="7">
    <location>
        <position position="120"/>
    </location>
</feature>
<comment type="similarity">
    <text evidence="1">Belongs to the universal ribosomal protein uL4 family.</text>
</comment>
<keyword evidence="3" id="KW-0687">Ribonucleoprotein</keyword>
<dbReference type="PANTHER" id="PTHR10746">
    <property type="entry name" value="50S RIBOSOMAL PROTEIN L4"/>
    <property type="match status" value="1"/>
</dbReference>
<dbReference type="GO" id="GO:1990904">
    <property type="term" value="C:ribonucleoprotein complex"/>
    <property type="evidence" value="ECO:0007669"/>
    <property type="project" value="UniProtKB-KW"/>
</dbReference>
<evidence type="ECO:0000256" key="2">
    <source>
        <dbReference type="ARBA" id="ARBA00022980"/>
    </source>
</evidence>
<dbReference type="SUPFAM" id="SSF52166">
    <property type="entry name" value="Ribosomal protein L4"/>
    <property type="match status" value="1"/>
</dbReference>
<dbReference type="AlphaFoldDB" id="A0A1F6UUR0"/>
<name>A0A1F6UUR0_9BACT</name>
<reference evidence="7 8" key="1">
    <citation type="journal article" date="2016" name="Nat. Commun.">
        <title>Thousands of microbial genomes shed light on interconnected biogeochemical processes in an aquifer system.</title>
        <authorList>
            <person name="Anantharaman K."/>
            <person name="Brown C.T."/>
            <person name="Hug L.A."/>
            <person name="Sharon I."/>
            <person name="Castelle C.J."/>
            <person name="Probst A.J."/>
            <person name="Thomas B.C."/>
            <person name="Singh A."/>
            <person name="Wilkins M.J."/>
            <person name="Karaoz U."/>
            <person name="Brodie E.L."/>
            <person name="Williams K.H."/>
            <person name="Hubbard S.S."/>
            <person name="Banfield J.F."/>
        </authorList>
    </citation>
    <scope>NUCLEOTIDE SEQUENCE [LARGE SCALE GENOMIC DNA]</scope>
</reference>
<dbReference type="STRING" id="1801735.A2645_01590"/>
<evidence type="ECO:0000256" key="4">
    <source>
        <dbReference type="ARBA" id="ARBA00035244"/>
    </source>
</evidence>
<dbReference type="InterPro" id="IPR023574">
    <property type="entry name" value="Ribosomal_uL4_dom_sf"/>
</dbReference>
<dbReference type="EMBL" id="MFTL01000028">
    <property type="protein sequence ID" value="OGI61130.1"/>
    <property type="molecule type" value="Genomic_DNA"/>
</dbReference>
<protein>
    <recommendedName>
        <fullName evidence="4">Large ribosomal subunit protein uL4</fullName>
    </recommendedName>
    <alternativeName>
        <fullName evidence="5">50S ribosomal protein L4</fullName>
    </alternativeName>
</protein>
<dbReference type="InterPro" id="IPR013005">
    <property type="entry name" value="Ribosomal_uL4-like"/>
</dbReference>